<organism evidence="5 6">
    <name type="scientific">Micromonospora inaquosa</name>
    <dbReference type="NCBI Taxonomy" id="2203716"/>
    <lineage>
        <taxon>Bacteria</taxon>
        <taxon>Bacillati</taxon>
        <taxon>Actinomycetota</taxon>
        <taxon>Actinomycetes</taxon>
        <taxon>Micromonosporales</taxon>
        <taxon>Micromonosporaceae</taxon>
        <taxon>Micromonospora</taxon>
    </lineage>
</organism>
<dbReference type="PANTHER" id="PTHR46796">
    <property type="entry name" value="HTH-TYPE TRANSCRIPTIONAL ACTIVATOR RHAS-RELATED"/>
    <property type="match status" value="1"/>
</dbReference>
<dbReference type="Proteomes" id="UP000282312">
    <property type="component" value="Unassembled WGS sequence"/>
</dbReference>
<dbReference type="EMBL" id="QGSZ01000148">
    <property type="protein sequence ID" value="RQX05804.1"/>
    <property type="molecule type" value="Genomic_DNA"/>
</dbReference>
<sequence>MLPNLVVDTTVLPPAERFEFWYALVAQEMAPAHISSAQLDNFVAYVQAIDLGRIRMTSLRYPSLDSTRPAKLVRRAEGNVYQLALPLTGRSTLIQDRTENTLTADRHFTLLDTRRPHIARHSADGPGLATTITVQIPHAALPLAPDRLRRLLATPLPSHLGVGGLLTHHLRSIAAHPEQYEPAQAEVLGAVALDLLAAALAQYLDVEDTLSPEARQTTLRARVVDFIDRHLDSDELNPRSVAAVHHISLRSLHRLFEAEQTTVAELIRAKRLEQCRRDLANPLLRQPIHALAARWGFRDKAHFSRVFRARYGRSPQAYRTTVARHDR</sequence>
<keyword evidence="1" id="KW-0805">Transcription regulation</keyword>
<dbReference type="InterPro" id="IPR018060">
    <property type="entry name" value="HTH_AraC"/>
</dbReference>
<dbReference type="InterPro" id="IPR050204">
    <property type="entry name" value="AraC_XylS_family_regulators"/>
</dbReference>
<comment type="caution">
    <text evidence="5">The sequence shown here is derived from an EMBL/GenBank/DDBJ whole genome shotgun (WGS) entry which is preliminary data.</text>
</comment>
<reference evidence="5 6" key="1">
    <citation type="submission" date="2018-05" db="EMBL/GenBank/DDBJ databases">
        <title>Micromonospora from Atacama Desert.</title>
        <authorList>
            <person name="Carro L."/>
            <person name="Goodfellow M."/>
            <person name="Klenk H.-P."/>
        </authorList>
    </citation>
    <scope>NUCLEOTIDE SEQUENCE [LARGE SCALE GENOMIC DNA]</scope>
    <source>
        <strain evidence="5 6">LB39</strain>
    </source>
</reference>
<evidence type="ECO:0000256" key="3">
    <source>
        <dbReference type="ARBA" id="ARBA00023163"/>
    </source>
</evidence>
<dbReference type="OrthoDB" id="9799345at2"/>
<feature type="domain" description="HTH araC/xylS-type" evidence="4">
    <location>
        <begin position="221"/>
        <end position="321"/>
    </location>
</feature>
<dbReference type="InterPro" id="IPR020449">
    <property type="entry name" value="Tscrpt_reg_AraC-type_HTH"/>
</dbReference>
<dbReference type="SUPFAM" id="SSF46689">
    <property type="entry name" value="Homeodomain-like"/>
    <property type="match status" value="1"/>
</dbReference>
<dbReference type="InterPro" id="IPR009057">
    <property type="entry name" value="Homeodomain-like_sf"/>
</dbReference>
<dbReference type="Pfam" id="PF12833">
    <property type="entry name" value="HTH_18"/>
    <property type="match status" value="1"/>
</dbReference>
<dbReference type="PANTHER" id="PTHR46796:SF6">
    <property type="entry name" value="ARAC SUBFAMILY"/>
    <property type="match status" value="1"/>
</dbReference>
<keyword evidence="3" id="KW-0804">Transcription</keyword>
<dbReference type="SMART" id="SM00342">
    <property type="entry name" value="HTH_ARAC"/>
    <property type="match status" value="1"/>
</dbReference>
<dbReference type="PRINTS" id="PR00032">
    <property type="entry name" value="HTHARAC"/>
</dbReference>
<dbReference type="GO" id="GO:0003700">
    <property type="term" value="F:DNA-binding transcription factor activity"/>
    <property type="evidence" value="ECO:0007669"/>
    <property type="project" value="InterPro"/>
</dbReference>
<protein>
    <submittedName>
        <fullName evidence="5">AraC family transcriptional regulator</fullName>
    </submittedName>
</protein>
<dbReference type="AlphaFoldDB" id="A0A3N9WY71"/>
<evidence type="ECO:0000259" key="4">
    <source>
        <dbReference type="PROSITE" id="PS01124"/>
    </source>
</evidence>
<dbReference type="RefSeq" id="WP_124771574.1">
    <property type="nucleotide sequence ID" value="NZ_JBEZFR010000012.1"/>
</dbReference>
<dbReference type="Gene3D" id="1.10.10.60">
    <property type="entry name" value="Homeodomain-like"/>
    <property type="match status" value="1"/>
</dbReference>
<evidence type="ECO:0000313" key="6">
    <source>
        <dbReference type="Proteomes" id="UP000282312"/>
    </source>
</evidence>
<evidence type="ECO:0000313" key="5">
    <source>
        <dbReference type="EMBL" id="RQX05804.1"/>
    </source>
</evidence>
<keyword evidence="2" id="KW-0238">DNA-binding</keyword>
<accession>A0A3N9WY71</accession>
<keyword evidence="6" id="KW-1185">Reference proteome</keyword>
<name>A0A3N9WY71_9ACTN</name>
<proteinExistence type="predicted"/>
<dbReference type="InterPro" id="IPR035418">
    <property type="entry name" value="AraC-bd_2"/>
</dbReference>
<evidence type="ECO:0000256" key="1">
    <source>
        <dbReference type="ARBA" id="ARBA00023015"/>
    </source>
</evidence>
<evidence type="ECO:0000256" key="2">
    <source>
        <dbReference type="ARBA" id="ARBA00023125"/>
    </source>
</evidence>
<gene>
    <name evidence="5" type="ORF">DLJ59_06415</name>
</gene>
<dbReference type="Pfam" id="PF14525">
    <property type="entry name" value="AraC_binding_2"/>
    <property type="match status" value="1"/>
</dbReference>
<dbReference type="PROSITE" id="PS01124">
    <property type="entry name" value="HTH_ARAC_FAMILY_2"/>
    <property type="match status" value="1"/>
</dbReference>
<dbReference type="GO" id="GO:0043565">
    <property type="term" value="F:sequence-specific DNA binding"/>
    <property type="evidence" value="ECO:0007669"/>
    <property type="project" value="InterPro"/>
</dbReference>